<sequence length="78" mass="7748">MSFSLDTPIYINTGRADLTEIKVDGQVIEDGDRPGSKKIQFDPSAPGTSGTSAADGGSRAGSTADSGATGSDTPSAGQ</sequence>
<reference evidence="2 3" key="1">
    <citation type="journal article" date="2015" name="J. Biotechnol.">
        <title>Complete genome sequence of Paenibacillus beijingensis 7188(T) (=DSM 24997(T)), a novel rhizobacterium from jujube garden soil.</title>
        <authorList>
            <person name="Kwak Y."/>
            <person name="Shin J.H."/>
        </authorList>
    </citation>
    <scope>NUCLEOTIDE SEQUENCE [LARGE SCALE GENOMIC DNA]</scope>
    <source>
        <strain evidence="2 3">DSM 24997</strain>
    </source>
</reference>
<gene>
    <name evidence="2" type="ORF">VN24_21210</name>
</gene>
<feature type="compositionally biased region" description="Low complexity" evidence="1">
    <location>
        <begin position="44"/>
        <end position="78"/>
    </location>
</feature>
<dbReference type="KEGG" id="pbj:VN24_21210"/>
<evidence type="ECO:0000256" key="1">
    <source>
        <dbReference type="SAM" id="MobiDB-lite"/>
    </source>
</evidence>
<dbReference type="Proteomes" id="UP000032633">
    <property type="component" value="Chromosome"/>
</dbReference>
<dbReference type="EMBL" id="CP011058">
    <property type="protein sequence ID" value="AJY76631.1"/>
    <property type="molecule type" value="Genomic_DNA"/>
</dbReference>
<feature type="region of interest" description="Disordered" evidence="1">
    <location>
        <begin position="28"/>
        <end position="78"/>
    </location>
</feature>
<organism evidence="2 3">
    <name type="scientific">Paenibacillus beijingensis</name>
    <dbReference type="NCBI Taxonomy" id="1126833"/>
    <lineage>
        <taxon>Bacteria</taxon>
        <taxon>Bacillati</taxon>
        <taxon>Bacillota</taxon>
        <taxon>Bacilli</taxon>
        <taxon>Bacillales</taxon>
        <taxon>Paenibacillaceae</taxon>
        <taxon>Paenibacillus</taxon>
    </lineage>
</organism>
<dbReference type="HOGENOM" id="CLU_2618658_0_0_9"/>
<reference evidence="3" key="2">
    <citation type="submission" date="2015-03" db="EMBL/GenBank/DDBJ databases">
        <title>Genome sequence of Paenibacillus beijingensis strain DSM 24997T.</title>
        <authorList>
            <person name="Kwak Y."/>
            <person name="Shin J.-H."/>
        </authorList>
    </citation>
    <scope>NUCLEOTIDE SEQUENCE [LARGE SCALE GENOMIC DNA]</scope>
    <source>
        <strain evidence="3">DSM 24997</strain>
    </source>
</reference>
<keyword evidence="3" id="KW-1185">Reference proteome</keyword>
<evidence type="ECO:0000313" key="3">
    <source>
        <dbReference type="Proteomes" id="UP000032633"/>
    </source>
</evidence>
<accession>A0A0D5NN01</accession>
<dbReference type="AlphaFoldDB" id="A0A0D5NN01"/>
<name>A0A0D5NN01_9BACL</name>
<proteinExistence type="predicted"/>
<evidence type="ECO:0000313" key="2">
    <source>
        <dbReference type="EMBL" id="AJY76631.1"/>
    </source>
</evidence>
<dbReference type="STRING" id="1126833.VN24_21210"/>
<protein>
    <submittedName>
        <fullName evidence="2">Uncharacterized protein</fullName>
    </submittedName>
</protein>
<dbReference type="PATRIC" id="fig|1126833.4.peg.4658"/>